<dbReference type="EMBL" id="CAUYUJ010016482">
    <property type="protein sequence ID" value="CAK0865751.1"/>
    <property type="molecule type" value="Genomic_DNA"/>
</dbReference>
<accession>A0ABN9UZH1</accession>
<proteinExistence type="predicted"/>
<name>A0ABN9UZH1_9DINO</name>
<reference evidence="1" key="1">
    <citation type="submission" date="2023-10" db="EMBL/GenBank/DDBJ databases">
        <authorList>
            <person name="Chen Y."/>
            <person name="Shah S."/>
            <person name="Dougan E. K."/>
            <person name="Thang M."/>
            <person name="Chan C."/>
        </authorList>
    </citation>
    <scope>NUCLEOTIDE SEQUENCE [LARGE SCALE GENOMIC DNA]</scope>
</reference>
<comment type="caution">
    <text evidence="1">The sequence shown here is derived from an EMBL/GenBank/DDBJ whole genome shotgun (WGS) entry which is preliminary data.</text>
</comment>
<keyword evidence="2" id="KW-1185">Reference proteome</keyword>
<evidence type="ECO:0000313" key="2">
    <source>
        <dbReference type="Proteomes" id="UP001189429"/>
    </source>
</evidence>
<sequence length="383" mass="40240">VLEDGMDEQGLICSPKTVLAAPSSKLAANLSGSLEAIGAPHSAADKAVDLRINAASGRRRARTKAPARIDAEARRWRRPTKLRCATARPTECQRPWATGALPQSAYGHQVNGATPGLARKQRRRAGHAACGAACGRSLAAALAATVGHCDPFIALRLQLVASRRSLRFSDASLRGRIRRVREPMGALQAALLDVGWGPRTAPVWAHPTAEGEGELELAGADDDSFHARADFDGVLQLETLERGARHAEKGLTLAVVSGGKRARSRRAAAGHALDFEGCARRSCASEAPAPGTRQCPANVGEELDSTAAPAPRALARHGPSPATWPRGAPASCMTAPVFCDQRAEEATASFGADDNLEAARRDDSFAAVYGDDSGGKHSDDPRL</sequence>
<protein>
    <submittedName>
        <fullName evidence="1">Uncharacterized protein</fullName>
    </submittedName>
</protein>
<evidence type="ECO:0000313" key="1">
    <source>
        <dbReference type="EMBL" id="CAK0865751.1"/>
    </source>
</evidence>
<dbReference type="Proteomes" id="UP001189429">
    <property type="component" value="Unassembled WGS sequence"/>
</dbReference>
<organism evidence="1 2">
    <name type="scientific">Prorocentrum cordatum</name>
    <dbReference type="NCBI Taxonomy" id="2364126"/>
    <lineage>
        <taxon>Eukaryota</taxon>
        <taxon>Sar</taxon>
        <taxon>Alveolata</taxon>
        <taxon>Dinophyceae</taxon>
        <taxon>Prorocentrales</taxon>
        <taxon>Prorocentraceae</taxon>
        <taxon>Prorocentrum</taxon>
    </lineage>
</organism>
<feature type="non-terminal residue" evidence="1">
    <location>
        <position position="1"/>
    </location>
</feature>
<gene>
    <name evidence="1" type="ORF">PCOR1329_LOCUS53193</name>
</gene>